<dbReference type="EMBL" id="CM055108">
    <property type="protein sequence ID" value="KAJ7524848.1"/>
    <property type="molecule type" value="Genomic_DNA"/>
</dbReference>
<reference evidence="2" key="1">
    <citation type="journal article" date="2024" name="Proc. Natl. Acad. Sci. U.S.A.">
        <title>Extraordinary preservation of gene collinearity over three hundred million years revealed in homosporous lycophytes.</title>
        <authorList>
            <person name="Li C."/>
            <person name="Wickell D."/>
            <person name="Kuo L.Y."/>
            <person name="Chen X."/>
            <person name="Nie B."/>
            <person name="Liao X."/>
            <person name="Peng D."/>
            <person name="Ji J."/>
            <person name="Jenkins J."/>
            <person name="Williams M."/>
            <person name="Shu S."/>
            <person name="Plott C."/>
            <person name="Barry K."/>
            <person name="Rajasekar S."/>
            <person name="Grimwood J."/>
            <person name="Han X."/>
            <person name="Sun S."/>
            <person name="Hou Z."/>
            <person name="He W."/>
            <person name="Dai G."/>
            <person name="Sun C."/>
            <person name="Schmutz J."/>
            <person name="Leebens-Mack J.H."/>
            <person name="Li F.W."/>
            <person name="Wang L."/>
        </authorList>
    </citation>
    <scope>NUCLEOTIDE SEQUENCE [LARGE SCALE GENOMIC DNA]</scope>
    <source>
        <strain evidence="2">cv. PW_Plant_1</strain>
    </source>
</reference>
<keyword evidence="2" id="KW-1185">Reference proteome</keyword>
<accession>A0ACC2B539</accession>
<evidence type="ECO:0000313" key="1">
    <source>
        <dbReference type="EMBL" id="KAJ7524848.1"/>
    </source>
</evidence>
<protein>
    <submittedName>
        <fullName evidence="1">Uncharacterized protein</fullName>
    </submittedName>
</protein>
<name>A0ACC2B539_DIPCM</name>
<dbReference type="Proteomes" id="UP001162992">
    <property type="component" value="Chromosome 17"/>
</dbReference>
<sequence length="673" mass="74707">MPPNMQSPVRIPNAVAVRDASHGGMGPNIQSSYMREVGRRRIFVQVDTGNVLGLELDRDEKVQSVKKKVQAALCVPTEQSSLVFGDHELQNDLRQVRNDSPLLLARGLQRSSSTPCLSPTSEVSKPKDWSRPIELLGGPDNCYTIKKLIRASTKAIEKRMDPVKAGGGLGGAYFFKNSRGENIALVKPTDEEPFAPNNPKGFVGKVLGQPGLKRSIRVGETGVREVAAYLLDHERFAKVPATALVKVTHSVFNVNFDTAMSLRKGDGLPVAKIASFQQFIQHDYDANDHGTSCFPVSSVHRIGILDLRIFNTDRHAGNILVKNRSDGQRLFEKRHLGVNESVELIPIDHGLCLPETLEDPYFEWLHWPQASVPFSEEELRYINKLEPYKDAEMLRGKLPMLREACLRMLILCTTFLKMGASAGLCLADIGTMMSREVCGMDEEASEFETVCMLSKLEVEDVLADASVEGEKTFTDCSSEEQLLVDQFQFHMELGESWDGFSDSQSMLLGFSPSFSSCSGYSSPSTLSPRTSIYTCYDSLSFQHKLQPLEEEITETSAIPIKAVPTASYEQLHSPDKLGAVRSLSYMGGNHQSCSHLKMKKIGNVHGNSVKSASDPTHVLKNTSNANLTFLSDMSENKWRLFVEYFQELLQDAFTNWKSKKASLSQKLGTSCQF</sequence>
<evidence type="ECO:0000313" key="2">
    <source>
        <dbReference type="Proteomes" id="UP001162992"/>
    </source>
</evidence>
<comment type="caution">
    <text evidence="1">The sequence shown here is derived from an EMBL/GenBank/DDBJ whole genome shotgun (WGS) entry which is preliminary data.</text>
</comment>
<organism evidence="1 2">
    <name type="scientific">Diphasiastrum complanatum</name>
    <name type="common">Issler's clubmoss</name>
    <name type="synonym">Lycopodium complanatum</name>
    <dbReference type="NCBI Taxonomy" id="34168"/>
    <lineage>
        <taxon>Eukaryota</taxon>
        <taxon>Viridiplantae</taxon>
        <taxon>Streptophyta</taxon>
        <taxon>Embryophyta</taxon>
        <taxon>Tracheophyta</taxon>
        <taxon>Lycopodiopsida</taxon>
        <taxon>Lycopodiales</taxon>
        <taxon>Lycopodiaceae</taxon>
        <taxon>Lycopodioideae</taxon>
        <taxon>Diphasiastrum</taxon>
    </lineage>
</organism>
<gene>
    <name evidence="1" type="ORF">O6H91_17G024600</name>
</gene>
<proteinExistence type="predicted"/>